<dbReference type="InParanoid" id="A0A3N4KD97"/>
<dbReference type="AlphaFoldDB" id="A0A3N4KD97"/>
<keyword evidence="2" id="KW-1185">Reference proteome</keyword>
<evidence type="ECO:0000313" key="2">
    <source>
        <dbReference type="Proteomes" id="UP000277580"/>
    </source>
</evidence>
<reference evidence="1 2" key="1">
    <citation type="journal article" date="2018" name="Nat. Ecol. Evol.">
        <title>Pezizomycetes genomes reveal the molecular basis of ectomycorrhizal truffle lifestyle.</title>
        <authorList>
            <person name="Murat C."/>
            <person name="Payen T."/>
            <person name="Noel B."/>
            <person name="Kuo A."/>
            <person name="Morin E."/>
            <person name="Chen J."/>
            <person name="Kohler A."/>
            <person name="Krizsan K."/>
            <person name="Balestrini R."/>
            <person name="Da Silva C."/>
            <person name="Montanini B."/>
            <person name="Hainaut M."/>
            <person name="Levati E."/>
            <person name="Barry K.W."/>
            <person name="Belfiori B."/>
            <person name="Cichocki N."/>
            <person name="Clum A."/>
            <person name="Dockter R.B."/>
            <person name="Fauchery L."/>
            <person name="Guy J."/>
            <person name="Iotti M."/>
            <person name="Le Tacon F."/>
            <person name="Lindquist E.A."/>
            <person name="Lipzen A."/>
            <person name="Malagnac F."/>
            <person name="Mello A."/>
            <person name="Molinier V."/>
            <person name="Miyauchi S."/>
            <person name="Poulain J."/>
            <person name="Riccioni C."/>
            <person name="Rubini A."/>
            <person name="Sitrit Y."/>
            <person name="Splivallo R."/>
            <person name="Traeger S."/>
            <person name="Wang M."/>
            <person name="Zifcakova L."/>
            <person name="Wipf D."/>
            <person name="Zambonelli A."/>
            <person name="Paolocci F."/>
            <person name="Nowrousian M."/>
            <person name="Ottonello S."/>
            <person name="Baldrian P."/>
            <person name="Spatafora J.W."/>
            <person name="Henrissat B."/>
            <person name="Nagy L.G."/>
            <person name="Aury J.M."/>
            <person name="Wincker P."/>
            <person name="Grigoriev I.V."/>
            <person name="Bonfante P."/>
            <person name="Martin F.M."/>
        </authorList>
    </citation>
    <scope>NUCLEOTIDE SEQUENCE [LARGE SCALE GENOMIC DNA]</scope>
    <source>
        <strain evidence="1 2">CCBAS932</strain>
    </source>
</reference>
<proteinExistence type="predicted"/>
<gene>
    <name evidence="1" type="ORF">P167DRAFT_540204</name>
</gene>
<protein>
    <submittedName>
        <fullName evidence="1">Uncharacterized protein</fullName>
    </submittedName>
</protein>
<evidence type="ECO:0000313" key="1">
    <source>
        <dbReference type="EMBL" id="RPB07302.1"/>
    </source>
</evidence>
<organism evidence="1 2">
    <name type="scientific">Morchella conica CCBAS932</name>
    <dbReference type="NCBI Taxonomy" id="1392247"/>
    <lineage>
        <taxon>Eukaryota</taxon>
        <taxon>Fungi</taxon>
        <taxon>Dikarya</taxon>
        <taxon>Ascomycota</taxon>
        <taxon>Pezizomycotina</taxon>
        <taxon>Pezizomycetes</taxon>
        <taxon>Pezizales</taxon>
        <taxon>Morchellaceae</taxon>
        <taxon>Morchella</taxon>
    </lineage>
</organism>
<sequence length="198" mass="23058">MSPIRTPIHRSCSCTPPDGHLSVYTPRYRGLGTAESPFTHILHPIQTWFRFKIILPAHRGGNKTFTAEWIFMTINLLEMLDRLEIDRSVVRDPSVFICFHRLVSGDEYPHRYMPEYKGLVNLGDDVAWRRVLGECRERLGYISLFFAAIMHHEDVASMEDQRLREMIFHHVVRERQLTEEAQWKGSSWGSIPALTHLG</sequence>
<dbReference type="Proteomes" id="UP000277580">
    <property type="component" value="Unassembled WGS sequence"/>
</dbReference>
<accession>A0A3N4KD97</accession>
<name>A0A3N4KD97_9PEZI</name>
<feature type="non-terminal residue" evidence="1">
    <location>
        <position position="198"/>
    </location>
</feature>
<dbReference type="EMBL" id="ML119187">
    <property type="protein sequence ID" value="RPB07302.1"/>
    <property type="molecule type" value="Genomic_DNA"/>
</dbReference>
<dbReference type="OrthoDB" id="10302088at2759"/>